<dbReference type="PROSITE" id="PS50930">
    <property type="entry name" value="HTH_LYTTR"/>
    <property type="match status" value="1"/>
</dbReference>
<dbReference type="RefSeq" id="WP_062900723.1">
    <property type="nucleotide sequence ID" value="NZ_CP013342.1"/>
</dbReference>
<dbReference type="KEGG" id="ster:AOA14_03195"/>
<feature type="transmembrane region" description="Helical" evidence="1">
    <location>
        <begin position="68"/>
        <end position="85"/>
    </location>
</feature>
<gene>
    <name evidence="3" type="ORF">AOA14_03195</name>
</gene>
<dbReference type="GO" id="GO:0000156">
    <property type="term" value="F:phosphorelay response regulator activity"/>
    <property type="evidence" value="ECO:0007669"/>
    <property type="project" value="InterPro"/>
</dbReference>
<dbReference type="EMBL" id="CP013342">
    <property type="protein sequence ID" value="AMU93611.1"/>
    <property type="molecule type" value="Genomic_DNA"/>
</dbReference>
<keyword evidence="1" id="KW-1133">Transmembrane helix</keyword>
<dbReference type="STRING" id="1219058.AOA14_03195"/>
<reference evidence="3 4" key="2">
    <citation type="journal article" date="2016" name="Genome Announc.">
        <title>Complete Genome Sequence of Sphingopyxis terrae Strain 203-1 (NBRC 111660), a Polyethylene Glycol Degrader.</title>
        <authorList>
            <person name="Ohtsubo Y."/>
            <person name="Nonoyama S."/>
            <person name="Nagata Y."/>
            <person name="Numata M."/>
            <person name="Tsuchikane K."/>
            <person name="Hosoyama A."/>
            <person name="Yamazoe A."/>
            <person name="Tsuda M."/>
            <person name="Fujita N."/>
            <person name="Kawai F."/>
        </authorList>
    </citation>
    <scope>NUCLEOTIDE SEQUENCE [LARGE SCALE GENOMIC DNA]</scope>
    <source>
        <strain evidence="3 4">203-1</strain>
    </source>
</reference>
<dbReference type="AlphaFoldDB" id="A0A142VV50"/>
<name>A0A142VV50_9SPHN</name>
<feature type="transmembrane region" description="Helical" evidence="1">
    <location>
        <begin position="26"/>
        <end position="48"/>
    </location>
</feature>
<dbReference type="PANTHER" id="PTHR37299">
    <property type="entry name" value="TRANSCRIPTIONAL REGULATOR-RELATED"/>
    <property type="match status" value="1"/>
</dbReference>
<dbReference type="InterPro" id="IPR046947">
    <property type="entry name" value="LytR-like"/>
</dbReference>
<sequence length="283" mass="31246">MTEKDGRGTSGGATGTSGFGPRALTLLAFGALLAYGLIRITSNVYSYLADRRAAGVDVTAATAWTYESTSLLAWALMMIVCWFSVRTVRPPRFGWRTAVAIHAALAFPVSLAHIALMVGFRMLAWRLSGGTYHFESPDGTPVFYELRKDLATYAELILLMFLMQWLIDRYAMPPVAIVAPTTLAVGDGSVTHHLPVAEIEHVTAAGNYVEIAWRGQRLLHRATLSAIEAELAHAGFVRIHRGRIVRKQAVRRVVTHKSGDFEVEMESGEMLRGSRRFREKLEG</sequence>
<dbReference type="InterPro" id="IPR007492">
    <property type="entry name" value="LytTR_DNA-bd_dom"/>
</dbReference>
<feature type="domain" description="HTH LytTR-type" evidence="2">
    <location>
        <begin position="183"/>
        <end position="283"/>
    </location>
</feature>
<accession>A0A142VV50</accession>
<keyword evidence="1" id="KW-0472">Membrane</keyword>
<evidence type="ECO:0000256" key="1">
    <source>
        <dbReference type="SAM" id="Phobius"/>
    </source>
</evidence>
<organism evidence="3 4">
    <name type="scientific">Sphingopyxis terrae subsp. terrae NBRC 15098</name>
    <dbReference type="NCBI Taxonomy" id="1219058"/>
    <lineage>
        <taxon>Bacteria</taxon>
        <taxon>Pseudomonadati</taxon>
        <taxon>Pseudomonadota</taxon>
        <taxon>Alphaproteobacteria</taxon>
        <taxon>Sphingomonadales</taxon>
        <taxon>Sphingomonadaceae</taxon>
        <taxon>Sphingopyxis</taxon>
    </lineage>
</organism>
<feature type="transmembrane region" description="Helical" evidence="1">
    <location>
        <begin position="97"/>
        <end position="120"/>
    </location>
</feature>
<evidence type="ECO:0000313" key="3">
    <source>
        <dbReference type="EMBL" id="AMU93611.1"/>
    </source>
</evidence>
<dbReference type="InterPro" id="IPR012379">
    <property type="entry name" value="LytTR_MHYE"/>
</dbReference>
<proteinExistence type="predicted"/>
<dbReference type="GO" id="GO:0003677">
    <property type="term" value="F:DNA binding"/>
    <property type="evidence" value="ECO:0007669"/>
    <property type="project" value="InterPro"/>
</dbReference>
<protein>
    <recommendedName>
        <fullName evidence="2">HTH LytTR-type domain-containing protein</fullName>
    </recommendedName>
</protein>
<reference evidence="4" key="1">
    <citation type="submission" date="2015-11" db="EMBL/GenBank/DDBJ databases">
        <title>Complete genome sequence of a polyethylene glycol-degrading strain Sphingopyxis terrae strain 203-1 (NBRC 15098).</title>
        <authorList>
            <person name="Yoshiyuki O."/>
            <person name="Shouta N."/>
            <person name="Nagata Y."/>
            <person name="Numata M."/>
            <person name="Tsuchikane K."/>
            <person name="Hosoyama A."/>
            <person name="Yamazoe A."/>
            <person name="Tsuda M."/>
            <person name="Fujita N."/>
            <person name="Kawai F."/>
        </authorList>
    </citation>
    <scope>NUCLEOTIDE SEQUENCE [LARGE SCALE GENOMIC DNA]</scope>
    <source>
        <strain evidence="4">203-1</strain>
    </source>
</reference>
<dbReference type="PANTHER" id="PTHR37299:SF1">
    <property type="entry name" value="STAGE 0 SPORULATION PROTEIN A HOMOLOG"/>
    <property type="match status" value="1"/>
</dbReference>
<evidence type="ECO:0000313" key="4">
    <source>
        <dbReference type="Proteomes" id="UP000076234"/>
    </source>
</evidence>
<dbReference type="Proteomes" id="UP000076234">
    <property type="component" value="Chromosome"/>
</dbReference>
<keyword evidence="1" id="KW-0812">Transmembrane</keyword>
<evidence type="ECO:0000259" key="2">
    <source>
        <dbReference type="PROSITE" id="PS50930"/>
    </source>
</evidence>
<dbReference type="Gene3D" id="2.40.50.1020">
    <property type="entry name" value="LytTr DNA-binding domain"/>
    <property type="match status" value="1"/>
</dbReference>
<dbReference type="SMART" id="SM00850">
    <property type="entry name" value="LytTR"/>
    <property type="match status" value="1"/>
</dbReference>
<dbReference type="Pfam" id="PF04397">
    <property type="entry name" value="LytTR"/>
    <property type="match status" value="1"/>
</dbReference>
<dbReference type="PIRSF" id="PIRSF031767">
    <property type="entry name" value="MHYE_LytTR"/>
    <property type="match status" value="1"/>
</dbReference>